<evidence type="ECO:0000313" key="10">
    <source>
        <dbReference type="EMBL" id="EAU90406.2"/>
    </source>
</evidence>
<dbReference type="OrthoDB" id="2789670at2759"/>
<dbReference type="InterPro" id="IPR001128">
    <property type="entry name" value="Cyt_P450"/>
</dbReference>
<proteinExistence type="inferred from homology"/>
<dbReference type="Proteomes" id="UP000001861">
    <property type="component" value="Unassembled WGS sequence"/>
</dbReference>
<keyword evidence="5" id="KW-0479">Metal-binding</keyword>
<protein>
    <submittedName>
        <fullName evidence="10">Cytochrome P450 pHPah1</fullName>
    </submittedName>
</protein>
<feature type="transmembrane region" description="Helical" evidence="9">
    <location>
        <begin position="6"/>
        <end position="24"/>
    </location>
</feature>
<comment type="cofactor">
    <cofactor evidence="1">
        <name>heme</name>
        <dbReference type="ChEBI" id="CHEBI:30413"/>
    </cofactor>
</comment>
<dbReference type="GO" id="GO:0016705">
    <property type="term" value="F:oxidoreductase activity, acting on paired donors, with incorporation or reduction of molecular oxygen"/>
    <property type="evidence" value="ECO:0007669"/>
    <property type="project" value="InterPro"/>
</dbReference>
<evidence type="ECO:0000256" key="2">
    <source>
        <dbReference type="ARBA" id="ARBA00005179"/>
    </source>
</evidence>
<dbReference type="HOGENOM" id="CLU_001570_2_3_1"/>
<dbReference type="InterPro" id="IPR036396">
    <property type="entry name" value="Cyt_P450_sf"/>
</dbReference>
<dbReference type="GO" id="GO:0005506">
    <property type="term" value="F:iron ion binding"/>
    <property type="evidence" value="ECO:0007669"/>
    <property type="project" value="InterPro"/>
</dbReference>
<evidence type="ECO:0000256" key="6">
    <source>
        <dbReference type="ARBA" id="ARBA00023002"/>
    </source>
</evidence>
<dbReference type="PANTHER" id="PTHR46300:SF7">
    <property type="entry name" value="P450, PUTATIVE (EUROFUNG)-RELATED"/>
    <property type="match status" value="1"/>
</dbReference>
<accession>A8N8R5</accession>
<dbReference type="RefSeq" id="XP_001831243.2">
    <property type="nucleotide sequence ID" value="XM_001831191.2"/>
</dbReference>
<keyword evidence="11" id="KW-1185">Reference proteome</keyword>
<sequence>MTSEHHIQLALLLYGFVVVVFLFLRYRLRPSHPLPPSPPGSFPLIGHMLILPHKDEWITYRQWGADLDTGILYMNVLGKKFLVINDFEVAKQLLDCRSSRYSGRPSFVMANELMGWDWPMPTLSCNQKWKNQRRMFAKHLGPASFHQPRILEFVRATLPRLVRDPDGLESHFKPMVAGIIFSLAYGIQTGEASVDANINLAQDALECFLDASNPGKHLVNMIPALKHLPEWLPGSSLHRVARQGRETMYRLLHVPFRQAQKEIAEGIARPSLVSKVLDGIQDGSTYGDPAEETIQTLKELAAVLFSAGFDTTYASIAHFFRAMAQYPDVQRKVQEELSAVIEPGRLPGFADEPRLPYLVATIKEVTRCYPVSSTGIPHMCTDDDVFEGYIIPKHTVILPNLRMMMADPIAYPDPEQFRPERFLLPSGQLNPHVRDPYSIAFGFGKRLSNGTLNAVHHCSDCIVVVRNEKPENFKVITDDLKQKSGSERLHHFAALTAKRTDPVLVSFSVLLCMRSTLDE</sequence>
<dbReference type="GO" id="GO:0004497">
    <property type="term" value="F:monooxygenase activity"/>
    <property type="evidence" value="ECO:0007669"/>
    <property type="project" value="UniProtKB-KW"/>
</dbReference>
<evidence type="ECO:0000256" key="5">
    <source>
        <dbReference type="ARBA" id="ARBA00022723"/>
    </source>
</evidence>
<evidence type="ECO:0000256" key="3">
    <source>
        <dbReference type="ARBA" id="ARBA00010617"/>
    </source>
</evidence>
<evidence type="ECO:0000256" key="4">
    <source>
        <dbReference type="ARBA" id="ARBA00022617"/>
    </source>
</evidence>
<dbReference type="PANTHER" id="PTHR46300">
    <property type="entry name" value="P450, PUTATIVE (EUROFUNG)-RELATED-RELATED"/>
    <property type="match status" value="1"/>
</dbReference>
<dbReference type="VEuPathDB" id="FungiDB:CC1G_00790"/>
<dbReference type="KEGG" id="cci:CC1G_00790"/>
<keyword evidence="9" id="KW-0472">Membrane</keyword>
<dbReference type="EMBL" id="AACS02000007">
    <property type="protein sequence ID" value="EAU90406.2"/>
    <property type="molecule type" value="Genomic_DNA"/>
</dbReference>
<dbReference type="InParanoid" id="A8N8R5"/>
<evidence type="ECO:0000256" key="8">
    <source>
        <dbReference type="ARBA" id="ARBA00023033"/>
    </source>
</evidence>
<comment type="pathway">
    <text evidence="2">Secondary metabolite biosynthesis.</text>
</comment>
<dbReference type="InterPro" id="IPR002401">
    <property type="entry name" value="Cyt_P450_E_grp-I"/>
</dbReference>
<name>A8N8R5_COPC7</name>
<dbReference type="GeneID" id="6007707"/>
<keyword evidence="7" id="KW-0408">Iron</keyword>
<dbReference type="PRINTS" id="PR00463">
    <property type="entry name" value="EP450I"/>
</dbReference>
<dbReference type="CDD" id="cd11065">
    <property type="entry name" value="CYP64-like"/>
    <property type="match status" value="1"/>
</dbReference>
<dbReference type="Pfam" id="PF00067">
    <property type="entry name" value="p450"/>
    <property type="match status" value="1"/>
</dbReference>
<dbReference type="STRING" id="240176.A8N8R5"/>
<dbReference type="eggNOG" id="KOG0156">
    <property type="taxonomic scope" value="Eukaryota"/>
</dbReference>
<keyword evidence="6" id="KW-0560">Oxidoreductase</keyword>
<keyword evidence="9" id="KW-1133">Transmembrane helix</keyword>
<keyword evidence="8" id="KW-0503">Monooxygenase</keyword>
<dbReference type="InterPro" id="IPR050364">
    <property type="entry name" value="Cytochrome_P450_fung"/>
</dbReference>
<organism evidence="10 11">
    <name type="scientific">Coprinopsis cinerea (strain Okayama-7 / 130 / ATCC MYA-4618 / FGSC 9003)</name>
    <name type="common">Inky cap fungus</name>
    <name type="synonym">Hormographiella aspergillata</name>
    <dbReference type="NCBI Taxonomy" id="240176"/>
    <lineage>
        <taxon>Eukaryota</taxon>
        <taxon>Fungi</taxon>
        <taxon>Dikarya</taxon>
        <taxon>Basidiomycota</taxon>
        <taxon>Agaricomycotina</taxon>
        <taxon>Agaricomycetes</taxon>
        <taxon>Agaricomycetidae</taxon>
        <taxon>Agaricales</taxon>
        <taxon>Agaricineae</taxon>
        <taxon>Psathyrellaceae</taxon>
        <taxon>Coprinopsis</taxon>
    </lineage>
</organism>
<dbReference type="SUPFAM" id="SSF48264">
    <property type="entry name" value="Cytochrome P450"/>
    <property type="match status" value="1"/>
</dbReference>
<evidence type="ECO:0000256" key="1">
    <source>
        <dbReference type="ARBA" id="ARBA00001971"/>
    </source>
</evidence>
<evidence type="ECO:0000256" key="9">
    <source>
        <dbReference type="SAM" id="Phobius"/>
    </source>
</evidence>
<dbReference type="AlphaFoldDB" id="A8N8R5"/>
<dbReference type="OMA" id="HGFHILT"/>
<keyword evidence="4" id="KW-0349">Heme</keyword>
<dbReference type="Gene3D" id="1.10.630.10">
    <property type="entry name" value="Cytochrome P450"/>
    <property type="match status" value="1"/>
</dbReference>
<comment type="similarity">
    <text evidence="3">Belongs to the cytochrome P450 family.</text>
</comment>
<keyword evidence="9" id="KW-0812">Transmembrane</keyword>
<evidence type="ECO:0000313" key="11">
    <source>
        <dbReference type="Proteomes" id="UP000001861"/>
    </source>
</evidence>
<gene>
    <name evidence="10" type="ORF">CC1G_00790</name>
</gene>
<dbReference type="GO" id="GO:0020037">
    <property type="term" value="F:heme binding"/>
    <property type="evidence" value="ECO:0007669"/>
    <property type="project" value="InterPro"/>
</dbReference>
<reference evidence="10 11" key="1">
    <citation type="journal article" date="2010" name="Proc. Natl. Acad. Sci. U.S.A.">
        <title>Insights into evolution of multicellular fungi from the assembled chromosomes of the mushroom Coprinopsis cinerea (Coprinus cinereus).</title>
        <authorList>
            <person name="Stajich J.E."/>
            <person name="Wilke S.K."/>
            <person name="Ahren D."/>
            <person name="Au C.H."/>
            <person name="Birren B.W."/>
            <person name="Borodovsky M."/>
            <person name="Burns C."/>
            <person name="Canback B."/>
            <person name="Casselton L.A."/>
            <person name="Cheng C.K."/>
            <person name="Deng J."/>
            <person name="Dietrich F.S."/>
            <person name="Fargo D.C."/>
            <person name="Farman M.L."/>
            <person name="Gathman A.C."/>
            <person name="Goldberg J."/>
            <person name="Guigo R."/>
            <person name="Hoegger P.J."/>
            <person name="Hooker J.B."/>
            <person name="Huggins A."/>
            <person name="James T.Y."/>
            <person name="Kamada T."/>
            <person name="Kilaru S."/>
            <person name="Kodira C."/>
            <person name="Kues U."/>
            <person name="Kupfer D."/>
            <person name="Kwan H.S."/>
            <person name="Lomsadze A."/>
            <person name="Li W."/>
            <person name="Lilly W.W."/>
            <person name="Ma L.J."/>
            <person name="Mackey A.J."/>
            <person name="Manning G."/>
            <person name="Martin F."/>
            <person name="Muraguchi H."/>
            <person name="Natvig D.O."/>
            <person name="Palmerini H."/>
            <person name="Ramesh M.A."/>
            <person name="Rehmeyer C.J."/>
            <person name="Roe B.A."/>
            <person name="Shenoy N."/>
            <person name="Stanke M."/>
            <person name="Ter-Hovhannisyan V."/>
            <person name="Tunlid A."/>
            <person name="Velagapudi R."/>
            <person name="Vision T.J."/>
            <person name="Zeng Q."/>
            <person name="Zolan M.E."/>
            <person name="Pukkila P.J."/>
        </authorList>
    </citation>
    <scope>NUCLEOTIDE SEQUENCE [LARGE SCALE GENOMIC DNA]</scope>
    <source>
        <strain evidence="11">Okayama-7 / 130 / ATCC MYA-4618 / FGSC 9003</strain>
    </source>
</reference>
<evidence type="ECO:0000256" key="7">
    <source>
        <dbReference type="ARBA" id="ARBA00023004"/>
    </source>
</evidence>
<comment type="caution">
    <text evidence="10">The sequence shown here is derived from an EMBL/GenBank/DDBJ whole genome shotgun (WGS) entry which is preliminary data.</text>
</comment>